<keyword evidence="3" id="KW-1185">Reference proteome</keyword>
<dbReference type="PANTHER" id="PTHR12203:SF99">
    <property type="entry name" value="OS04G0534100 PROTEIN"/>
    <property type="match status" value="1"/>
</dbReference>
<dbReference type="SMART" id="SM00672">
    <property type="entry name" value="CAP10"/>
    <property type="match status" value="1"/>
</dbReference>
<evidence type="ECO:0000313" key="3">
    <source>
        <dbReference type="Proteomes" id="UP000824469"/>
    </source>
</evidence>
<organism evidence="2 3">
    <name type="scientific">Taxus chinensis</name>
    <name type="common">Chinese yew</name>
    <name type="synonym">Taxus wallichiana var. chinensis</name>
    <dbReference type="NCBI Taxonomy" id="29808"/>
    <lineage>
        <taxon>Eukaryota</taxon>
        <taxon>Viridiplantae</taxon>
        <taxon>Streptophyta</taxon>
        <taxon>Embryophyta</taxon>
        <taxon>Tracheophyta</taxon>
        <taxon>Spermatophyta</taxon>
        <taxon>Pinopsida</taxon>
        <taxon>Pinidae</taxon>
        <taxon>Conifers II</taxon>
        <taxon>Cupressales</taxon>
        <taxon>Taxaceae</taxon>
        <taxon>Taxus</taxon>
    </lineage>
</organism>
<proteinExistence type="predicted"/>
<dbReference type="Proteomes" id="UP000824469">
    <property type="component" value="Unassembled WGS sequence"/>
</dbReference>
<feature type="domain" description="Glycosyl transferase CAP10" evidence="1">
    <location>
        <begin position="5"/>
        <end position="230"/>
    </location>
</feature>
<dbReference type="EMBL" id="JAHRHJ020000006">
    <property type="protein sequence ID" value="KAH9310921.1"/>
    <property type="molecule type" value="Genomic_DNA"/>
</dbReference>
<reference evidence="2 3" key="1">
    <citation type="journal article" date="2021" name="Nat. Plants">
        <title>The Taxus genome provides insights into paclitaxel biosynthesis.</title>
        <authorList>
            <person name="Xiong X."/>
            <person name="Gou J."/>
            <person name="Liao Q."/>
            <person name="Li Y."/>
            <person name="Zhou Q."/>
            <person name="Bi G."/>
            <person name="Li C."/>
            <person name="Du R."/>
            <person name="Wang X."/>
            <person name="Sun T."/>
            <person name="Guo L."/>
            <person name="Liang H."/>
            <person name="Lu P."/>
            <person name="Wu Y."/>
            <person name="Zhang Z."/>
            <person name="Ro D.K."/>
            <person name="Shang Y."/>
            <person name="Huang S."/>
            <person name="Yan J."/>
        </authorList>
    </citation>
    <scope>NUCLEOTIDE SEQUENCE [LARGE SCALE GENOMIC DNA]</scope>
    <source>
        <strain evidence="2">Ta-2019</strain>
    </source>
</reference>
<dbReference type="InterPro" id="IPR051091">
    <property type="entry name" value="O-Glucosyltr/Glycosyltrsf_90"/>
</dbReference>
<feature type="non-terminal residue" evidence="2">
    <location>
        <position position="230"/>
    </location>
</feature>
<evidence type="ECO:0000259" key="1">
    <source>
        <dbReference type="SMART" id="SM00672"/>
    </source>
</evidence>
<dbReference type="AlphaFoldDB" id="A0AA38FV16"/>
<protein>
    <recommendedName>
        <fullName evidence="1">Glycosyl transferase CAP10 domain-containing protein</fullName>
    </recommendedName>
</protein>
<accession>A0AA38FV16</accession>
<sequence>MYPGMVPDLDLMFNCNDRPVIHKDQYKHAQPPALFHYCGSKNTFDIPFPDWSFWGWAELQIPPWERLVHEIRNGSQRIKWEDRDPTAYWKGNPEVSPTRKDLMNCHKTPNWNGKLYTQDWNKESKRGFKDSKLSNQCTHRYKIYVEGNAWSVSMKYILACNSPTLLITPEFHDFFIRGLVPQHHYWPIRSDKKCKAIKFAVNWGNNHTEEAMAIGKAGSDFILNELKMKY</sequence>
<name>A0AA38FV16_TAXCH</name>
<dbReference type="InterPro" id="IPR006598">
    <property type="entry name" value="CAP10"/>
</dbReference>
<gene>
    <name evidence="2" type="ORF">KI387_025956</name>
</gene>
<comment type="caution">
    <text evidence="2">The sequence shown here is derived from an EMBL/GenBank/DDBJ whole genome shotgun (WGS) entry which is preliminary data.</text>
</comment>
<dbReference type="OMA" id="CEASXSE"/>
<evidence type="ECO:0000313" key="2">
    <source>
        <dbReference type="EMBL" id="KAH9310921.1"/>
    </source>
</evidence>
<dbReference type="PANTHER" id="PTHR12203">
    <property type="entry name" value="KDEL LYS-ASP-GLU-LEU CONTAINING - RELATED"/>
    <property type="match status" value="1"/>
</dbReference>
<dbReference type="Pfam" id="PF05686">
    <property type="entry name" value="Glyco_transf_90"/>
    <property type="match status" value="1"/>
</dbReference>